<dbReference type="Proteomes" id="UP000192257">
    <property type="component" value="Unassembled WGS sequence"/>
</dbReference>
<proteinExistence type="predicted"/>
<dbReference type="InterPro" id="IPR036561">
    <property type="entry name" value="MAM33_sf"/>
</dbReference>
<organism evidence="1 2">
    <name type="scientific">Trypanosoma theileri</name>
    <dbReference type="NCBI Taxonomy" id="67003"/>
    <lineage>
        <taxon>Eukaryota</taxon>
        <taxon>Discoba</taxon>
        <taxon>Euglenozoa</taxon>
        <taxon>Kinetoplastea</taxon>
        <taxon>Metakinetoplastina</taxon>
        <taxon>Trypanosomatida</taxon>
        <taxon>Trypanosomatidae</taxon>
        <taxon>Trypanosoma</taxon>
    </lineage>
</organism>
<sequence>MKGSTLLRKKLQNNTDSLIELGTCSVKKVLRPPHLFDVHHELGSREFTMYAGNICNARVLIHCSVSNRTLRPLKGGSGSYINKKELPHRVRCQNKTLETSPIEFSAFISVPFSGITIEASCSSFLGLLIVDGMVIHNGCLTESLVPRDGRSIREMLYQGPLLNQRGLSEIAINLRSCTNPLDPFRQEHAFFFDGHVRSWSSRFMRFGHTPVHTTRPEFSDTLCQFIGCFNIDDELAYFVEQFAHVVQAREKEMWSRVLKTVLGGKSFVFPSP</sequence>
<dbReference type="OrthoDB" id="258061at2759"/>
<accession>A0A1X0NXA5</accession>
<dbReference type="STRING" id="67003.A0A1X0NXA5"/>
<reference evidence="1 2" key="1">
    <citation type="submission" date="2017-03" db="EMBL/GenBank/DDBJ databases">
        <title>An alternative strategy for trypanosome survival in the mammalian bloodstream revealed through genome and transcriptome analysis of the ubiquitous bovine parasite Trypanosoma (Megatrypanum) theileri.</title>
        <authorList>
            <person name="Kelly S."/>
            <person name="Ivens A."/>
            <person name="Mott A."/>
            <person name="O'Neill E."/>
            <person name="Emms D."/>
            <person name="Macleod O."/>
            <person name="Voorheis P."/>
            <person name="Matthews J."/>
            <person name="Matthews K."/>
            <person name="Carrington M."/>
        </authorList>
    </citation>
    <scope>NUCLEOTIDE SEQUENCE [LARGE SCALE GENOMIC DNA]</scope>
    <source>
        <strain evidence="1">Edinburgh</strain>
    </source>
</reference>
<name>A0A1X0NXA5_9TRYP</name>
<dbReference type="SUPFAM" id="SSF54529">
    <property type="entry name" value="Mitochondrial glycoprotein MAM33-like"/>
    <property type="match status" value="1"/>
</dbReference>
<comment type="caution">
    <text evidence="1">The sequence shown here is derived from an EMBL/GenBank/DDBJ whole genome shotgun (WGS) entry which is preliminary data.</text>
</comment>
<evidence type="ECO:0008006" key="3">
    <source>
        <dbReference type="Google" id="ProtNLM"/>
    </source>
</evidence>
<gene>
    <name evidence="1" type="ORF">TM35_000121090</name>
</gene>
<dbReference type="RefSeq" id="XP_028883400.1">
    <property type="nucleotide sequence ID" value="XM_029025084.1"/>
</dbReference>
<dbReference type="EMBL" id="NBCO01000012">
    <property type="protein sequence ID" value="ORC89334.1"/>
    <property type="molecule type" value="Genomic_DNA"/>
</dbReference>
<dbReference type="AlphaFoldDB" id="A0A1X0NXA5"/>
<keyword evidence="2" id="KW-1185">Reference proteome</keyword>
<evidence type="ECO:0000313" key="2">
    <source>
        <dbReference type="Proteomes" id="UP000192257"/>
    </source>
</evidence>
<evidence type="ECO:0000313" key="1">
    <source>
        <dbReference type="EMBL" id="ORC89334.1"/>
    </source>
</evidence>
<protein>
    <recommendedName>
        <fullName evidence="3">FHA domain-containing protein</fullName>
    </recommendedName>
</protein>
<dbReference type="VEuPathDB" id="TriTrypDB:TM35_000121090"/>
<dbReference type="GeneID" id="39984864"/>